<feature type="domain" description="Lipocalin-like" evidence="1">
    <location>
        <begin position="22"/>
        <end position="106"/>
    </location>
</feature>
<sequence>MLLSCNNDDESNPSVRESLTSGRWYFESMSLSPLNDCEKNTFIEFFQNGNAYTESYNLNAENVCEITLVNSGSFELVSDSQLSITYGTETNSSLVIVQISDSQLILRDESGSEHNTITFDKTQG</sequence>
<dbReference type="Pfam" id="PF13648">
    <property type="entry name" value="Lipocalin_4"/>
    <property type="match status" value="1"/>
</dbReference>
<evidence type="ECO:0000259" key="1">
    <source>
        <dbReference type="Pfam" id="PF13648"/>
    </source>
</evidence>
<accession>A0A1M7ZYF7</accession>
<dbReference type="STRING" id="416016.SAMN05443547_2295"/>
<dbReference type="EMBL" id="FRYK01000004">
    <property type="protein sequence ID" value="SHO73919.1"/>
    <property type="molecule type" value="Genomic_DNA"/>
</dbReference>
<dbReference type="AlphaFoldDB" id="A0A1M7ZYF7"/>
<gene>
    <name evidence="2" type="ORF">SAMN05443547_2295</name>
</gene>
<name>A0A1M7ZYF7_9FLAO</name>
<dbReference type="InterPro" id="IPR024311">
    <property type="entry name" value="Lipocalin-like"/>
</dbReference>
<dbReference type="Proteomes" id="UP000184611">
    <property type="component" value="Unassembled WGS sequence"/>
</dbReference>
<keyword evidence="3" id="KW-1185">Reference proteome</keyword>
<evidence type="ECO:0000313" key="3">
    <source>
        <dbReference type="Proteomes" id="UP000184611"/>
    </source>
</evidence>
<organism evidence="2 3">
    <name type="scientific">Flavobacterium cucumis</name>
    <dbReference type="NCBI Taxonomy" id="416016"/>
    <lineage>
        <taxon>Bacteria</taxon>
        <taxon>Pseudomonadati</taxon>
        <taxon>Bacteroidota</taxon>
        <taxon>Flavobacteriia</taxon>
        <taxon>Flavobacteriales</taxon>
        <taxon>Flavobacteriaceae</taxon>
        <taxon>Flavobacterium</taxon>
    </lineage>
</organism>
<evidence type="ECO:0000313" key="2">
    <source>
        <dbReference type="EMBL" id="SHO73919.1"/>
    </source>
</evidence>
<reference evidence="3" key="1">
    <citation type="submission" date="2016-12" db="EMBL/GenBank/DDBJ databases">
        <authorList>
            <person name="Varghese N."/>
            <person name="Submissions S."/>
        </authorList>
    </citation>
    <scope>NUCLEOTIDE SEQUENCE [LARGE SCALE GENOMIC DNA]</scope>
    <source>
        <strain evidence="3">DSM 18830</strain>
    </source>
</reference>
<protein>
    <submittedName>
        <fullName evidence="2">Lipocalin-like domain-containing protein</fullName>
    </submittedName>
</protein>
<proteinExistence type="predicted"/>